<feature type="region of interest" description="Disordered" evidence="1">
    <location>
        <begin position="1"/>
        <end position="40"/>
    </location>
</feature>
<sequence>MPSPPRRSTRSFALPHHHAVARRPGQVQRSSGHCEDWQWI</sequence>
<dbReference type="AlphaFoldDB" id="A0A8C2JWT5"/>
<proteinExistence type="predicted"/>
<dbReference type="Ensembl" id="ENSCCRT00020109033.1">
    <property type="protein sequence ID" value="ENSCCRP00020099720.1"/>
    <property type="gene ID" value="ENSCCRG00020045825.1"/>
</dbReference>
<name>A0A8C2JWT5_CYPCA</name>
<reference evidence="2" key="1">
    <citation type="submission" date="2025-08" db="UniProtKB">
        <authorList>
            <consortium name="Ensembl"/>
        </authorList>
    </citation>
    <scope>IDENTIFICATION</scope>
</reference>
<evidence type="ECO:0000313" key="3">
    <source>
        <dbReference type="Proteomes" id="UP000694701"/>
    </source>
</evidence>
<evidence type="ECO:0000313" key="2">
    <source>
        <dbReference type="Ensembl" id="ENSCCRP00020099720.1"/>
    </source>
</evidence>
<dbReference type="Proteomes" id="UP000694701">
    <property type="component" value="Unplaced"/>
</dbReference>
<accession>A0A8C2JWT5</accession>
<protein>
    <submittedName>
        <fullName evidence="2">Uncharacterized protein</fullName>
    </submittedName>
</protein>
<evidence type="ECO:0000256" key="1">
    <source>
        <dbReference type="SAM" id="MobiDB-lite"/>
    </source>
</evidence>
<organism evidence="2 3">
    <name type="scientific">Cyprinus carpio</name>
    <name type="common">Common carp</name>
    <dbReference type="NCBI Taxonomy" id="7962"/>
    <lineage>
        <taxon>Eukaryota</taxon>
        <taxon>Metazoa</taxon>
        <taxon>Chordata</taxon>
        <taxon>Craniata</taxon>
        <taxon>Vertebrata</taxon>
        <taxon>Euteleostomi</taxon>
        <taxon>Actinopterygii</taxon>
        <taxon>Neopterygii</taxon>
        <taxon>Teleostei</taxon>
        <taxon>Ostariophysi</taxon>
        <taxon>Cypriniformes</taxon>
        <taxon>Cyprinidae</taxon>
        <taxon>Cyprininae</taxon>
        <taxon>Cyprinus</taxon>
    </lineage>
</organism>